<protein>
    <recommendedName>
        <fullName evidence="12">Ascorbate-specific PTS system EIIC component</fullName>
    </recommendedName>
    <alternativeName>
        <fullName evidence="13">Ascorbate-specific permease IIC component UlaA</fullName>
    </alternativeName>
</protein>
<evidence type="ECO:0000256" key="3">
    <source>
        <dbReference type="ARBA" id="ARBA00022448"/>
    </source>
</evidence>
<dbReference type="EMBL" id="BQKC01000001">
    <property type="protein sequence ID" value="GJM54602.1"/>
    <property type="molecule type" value="Genomic_DNA"/>
</dbReference>
<keyword evidence="5" id="KW-0762">Sugar transport</keyword>
<name>A0AAV5AZP4_9ACTN</name>
<evidence type="ECO:0000256" key="5">
    <source>
        <dbReference type="ARBA" id="ARBA00022597"/>
    </source>
</evidence>
<dbReference type="GO" id="GO:0005886">
    <property type="term" value="C:plasma membrane"/>
    <property type="evidence" value="ECO:0007669"/>
    <property type="project" value="UniProtKB-SubCell"/>
</dbReference>
<keyword evidence="6" id="KW-0598">Phosphotransferase system</keyword>
<feature type="transmembrane region" description="Helical" evidence="14">
    <location>
        <begin position="124"/>
        <end position="144"/>
    </location>
</feature>
<keyword evidence="4" id="KW-1003">Cell membrane</keyword>
<keyword evidence="3" id="KW-0813">Transport</keyword>
<comment type="subunit">
    <text evidence="2">Homodimer.</text>
</comment>
<gene>
    <name evidence="15" type="ORF">ATOP_02570</name>
</gene>
<keyword evidence="16" id="KW-1185">Reference proteome</keyword>
<organism evidence="15 16">
    <name type="scientific">Granulimonas faecalis</name>
    <dbReference type="NCBI Taxonomy" id="2894155"/>
    <lineage>
        <taxon>Bacteria</taxon>
        <taxon>Bacillati</taxon>
        <taxon>Actinomycetota</taxon>
        <taxon>Coriobacteriia</taxon>
        <taxon>Coriobacteriales</taxon>
        <taxon>Kribbibacteriaceae</taxon>
        <taxon>Granulimonas</taxon>
    </lineage>
</organism>
<evidence type="ECO:0000256" key="7">
    <source>
        <dbReference type="ARBA" id="ARBA00022692"/>
    </source>
</evidence>
<accession>A0AAV5AZP4</accession>
<feature type="transmembrane region" description="Helical" evidence="14">
    <location>
        <begin position="225"/>
        <end position="251"/>
    </location>
</feature>
<feature type="transmembrane region" description="Helical" evidence="14">
    <location>
        <begin position="271"/>
        <end position="294"/>
    </location>
</feature>
<dbReference type="InterPro" id="IPR004703">
    <property type="entry name" value="PTS_sugar-sp_permease"/>
</dbReference>
<sequence length="439" mass="46613">MVDMFLMQLRNTAVIMGVFALIGLLLQKKSAVDVFSGTVKTIIGFLIFNIGSDAMSAQVTIFSDMFNRAFSVSGVVTQVEVATSLALQTYGTEVALVMLVGFVCNVLVAKFTPFKAIFLTGQHFLYFSCVLALVFIGLGAPFMVTVLLGGLVLGVCGAALPMLCQPFVDKVAGGRTFAIGHFNAIGYMIAGYCGKLFAKKNDADLAKGAVEERELPEFFKLFKDFVFSVALFMIVLFYIVTIACLVTGHFNDVVNESTGATLAGQYFGNDLWWLWPFLAGLKFAAGMSVLIFGVRQFIAEITAAFVGISEKLVPNALPAVDCPAIFPFAPNAVIIGFIGSFLGGLAAMALMVLFHSETIMIPAAGICFFSGGTCGVMGYAYGGWRGAALGSFLIGIVLCAGPLLLYPLFSGLGIAGASFPNVDYNVIGSIVYGIGSFFQ</sequence>
<reference evidence="15" key="1">
    <citation type="journal article" date="2022" name="Int. J. Syst. Evol. Microbiol.">
        <title>Granulimonas faecalis gen. nov., sp. nov., and Leptogranulimonas caecicola gen. nov., sp. nov., novel lactate-producing Atopobiaceae bacteria isolated from mouse intestines, and an emended description of the family Atopobiaceae.</title>
        <authorList>
            <person name="Morinaga K."/>
            <person name="Kusada H."/>
            <person name="Sakamoto S."/>
            <person name="Murakami T."/>
            <person name="Toyoda A."/>
            <person name="Mori H."/>
            <person name="Meng X.Y."/>
            <person name="Takashino M."/>
            <person name="Murotomi K."/>
            <person name="Tamaki H."/>
        </authorList>
    </citation>
    <scope>NUCLEOTIDE SEQUENCE</scope>
    <source>
        <strain evidence="15">OPF53</strain>
    </source>
</reference>
<keyword evidence="9 14" id="KW-0472">Membrane</keyword>
<dbReference type="GO" id="GO:0009401">
    <property type="term" value="P:phosphoenolpyruvate-dependent sugar phosphotransferase system"/>
    <property type="evidence" value="ECO:0007669"/>
    <property type="project" value="UniProtKB-KW"/>
</dbReference>
<feature type="transmembrane region" description="Helical" evidence="14">
    <location>
        <begin position="41"/>
        <end position="62"/>
    </location>
</feature>
<evidence type="ECO:0000256" key="14">
    <source>
        <dbReference type="SAM" id="Phobius"/>
    </source>
</evidence>
<dbReference type="NCBIfam" id="NF009553">
    <property type="entry name" value="PRK12997.1-5"/>
    <property type="match status" value="1"/>
</dbReference>
<evidence type="ECO:0000256" key="12">
    <source>
        <dbReference type="ARBA" id="ARBA00039702"/>
    </source>
</evidence>
<evidence type="ECO:0000256" key="11">
    <source>
        <dbReference type="ARBA" id="ARBA00038218"/>
    </source>
</evidence>
<evidence type="ECO:0000256" key="13">
    <source>
        <dbReference type="ARBA" id="ARBA00042859"/>
    </source>
</evidence>
<feature type="transmembrane region" description="Helical" evidence="14">
    <location>
        <begin position="332"/>
        <end position="354"/>
    </location>
</feature>
<dbReference type="RefSeq" id="WP_265590493.1">
    <property type="nucleotide sequence ID" value="NZ_BQKC01000001.1"/>
</dbReference>
<evidence type="ECO:0000256" key="9">
    <source>
        <dbReference type="ARBA" id="ARBA00023136"/>
    </source>
</evidence>
<dbReference type="AlphaFoldDB" id="A0AAV5AZP4"/>
<evidence type="ECO:0000313" key="16">
    <source>
        <dbReference type="Proteomes" id="UP001055025"/>
    </source>
</evidence>
<comment type="function">
    <text evidence="10">The phosphoenolpyruvate-dependent sugar phosphotransferase system (sugar PTS), a major carbohydrate active transport system, catalyzes the phosphorylation of incoming sugar substrates concomitantly with their translocation across the cell membrane. The enzyme II UlaABC PTS system is involved in ascorbate transport.</text>
</comment>
<evidence type="ECO:0000313" key="15">
    <source>
        <dbReference type="EMBL" id="GJM54602.1"/>
    </source>
</evidence>
<evidence type="ECO:0000256" key="4">
    <source>
        <dbReference type="ARBA" id="ARBA00022475"/>
    </source>
</evidence>
<dbReference type="Proteomes" id="UP001055025">
    <property type="component" value="Unassembled WGS sequence"/>
</dbReference>
<evidence type="ECO:0000256" key="6">
    <source>
        <dbReference type="ARBA" id="ARBA00022683"/>
    </source>
</evidence>
<comment type="subcellular location">
    <subcellularLocation>
        <location evidence="1">Cell membrane</location>
        <topology evidence="1">Multi-pass membrane protein</topology>
    </subcellularLocation>
</comment>
<dbReference type="Pfam" id="PF03611">
    <property type="entry name" value="EIIC-GAT"/>
    <property type="match status" value="1"/>
</dbReference>
<feature type="transmembrane region" description="Helical" evidence="14">
    <location>
        <begin position="387"/>
        <end position="409"/>
    </location>
</feature>
<feature type="transmembrane region" description="Helical" evidence="14">
    <location>
        <begin position="94"/>
        <end position="112"/>
    </location>
</feature>
<evidence type="ECO:0000256" key="2">
    <source>
        <dbReference type="ARBA" id="ARBA00011738"/>
    </source>
</evidence>
<evidence type="ECO:0000256" key="10">
    <source>
        <dbReference type="ARBA" id="ARBA00037387"/>
    </source>
</evidence>
<dbReference type="InterPro" id="IPR051562">
    <property type="entry name" value="Ascorbate-PTS_EIIC"/>
</dbReference>
<dbReference type="PANTHER" id="PTHR33843">
    <property type="entry name" value="ASCORBATE-SPECIFIC PTS SYSTEM EIIC COMPONENT"/>
    <property type="match status" value="1"/>
</dbReference>
<feature type="transmembrane region" description="Helical" evidence="14">
    <location>
        <begin position="361"/>
        <end position="381"/>
    </location>
</feature>
<comment type="caution">
    <text evidence="15">The sequence shown here is derived from an EMBL/GenBank/DDBJ whole genome shotgun (WGS) entry which is preliminary data.</text>
</comment>
<proteinExistence type="inferred from homology"/>
<keyword evidence="8 14" id="KW-1133">Transmembrane helix</keyword>
<evidence type="ECO:0000256" key="8">
    <source>
        <dbReference type="ARBA" id="ARBA00022989"/>
    </source>
</evidence>
<dbReference type="PANTHER" id="PTHR33843:SF4">
    <property type="entry name" value="ASCORBATE-SPECIFIC PTS SYSTEM EIIC COMPONENT"/>
    <property type="match status" value="1"/>
</dbReference>
<keyword evidence="7 14" id="KW-0812">Transmembrane</keyword>
<comment type="similarity">
    <text evidence="11">Belongs to the UlaA family.</text>
</comment>
<evidence type="ECO:0000256" key="1">
    <source>
        <dbReference type="ARBA" id="ARBA00004651"/>
    </source>
</evidence>